<sequence>GIVLLNHDSSCQLNMACSGLGVVVEVVPALRMRGYFPDHDFIIFIDGCVHRVSDVLKALTLGGSKVVGVDWPSLHVFCSYGKAKGYPDLPGVFFAVECCRG</sequence>
<organism evidence="1 2">
    <name type="scientific">Fomitopsis schrenkii</name>
    <name type="common">Brown rot fungus</name>
    <dbReference type="NCBI Taxonomy" id="2126942"/>
    <lineage>
        <taxon>Eukaryota</taxon>
        <taxon>Fungi</taxon>
        <taxon>Dikarya</taxon>
        <taxon>Basidiomycota</taxon>
        <taxon>Agaricomycotina</taxon>
        <taxon>Agaricomycetes</taxon>
        <taxon>Polyporales</taxon>
        <taxon>Fomitopsis</taxon>
    </lineage>
</organism>
<dbReference type="EMBL" id="KE504186">
    <property type="protein sequence ID" value="EPS96596.1"/>
    <property type="molecule type" value="Genomic_DNA"/>
</dbReference>
<dbReference type="InterPro" id="IPR013785">
    <property type="entry name" value="Aldolase_TIM"/>
</dbReference>
<proteinExistence type="predicted"/>
<protein>
    <submittedName>
        <fullName evidence="1">Uncharacterized protein</fullName>
    </submittedName>
</protein>
<reference evidence="1 2" key="1">
    <citation type="journal article" date="2012" name="Science">
        <title>The Paleozoic origin of enzymatic lignin decomposition reconstructed from 31 fungal genomes.</title>
        <authorList>
            <person name="Floudas D."/>
            <person name="Binder M."/>
            <person name="Riley R."/>
            <person name="Barry K."/>
            <person name="Blanchette R.A."/>
            <person name="Henrissat B."/>
            <person name="Martinez A.T."/>
            <person name="Otillar R."/>
            <person name="Spatafora J.W."/>
            <person name="Yadav J.S."/>
            <person name="Aerts A."/>
            <person name="Benoit I."/>
            <person name="Boyd A."/>
            <person name="Carlson A."/>
            <person name="Copeland A."/>
            <person name="Coutinho P.M."/>
            <person name="de Vries R.P."/>
            <person name="Ferreira P."/>
            <person name="Findley K."/>
            <person name="Foster B."/>
            <person name="Gaskell J."/>
            <person name="Glotzer D."/>
            <person name="Gorecki P."/>
            <person name="Heitman J."/>
            <person name="Hesse C."/>
            <person name="Hori C."/>
            <person name="Igarashi K."/>
            <person name="Jurgens J.A."/>
            <person name="Kallen N."/>
            <person name="Kersten P."/>
            <person name="Kohler A."/>
            <person name="Kuees U."/>
            <person name="Kumar T.K.A."/>
            <person name="Kuo A."/>
            <person name="LaButti K."/>
            <person name="Larrondo L.F."/>
            <person name="Lindquist E."/>
            <person name="Ling A."/>
            <person name="Lombard V."/>
            <person name="Lucas S."/>
            <person name="Lundell T."/>
            <person name="Martin R."/>
            <person name="McLaughlin D.J."/>
            <person name="Morgenstern I."/>
            <person name="Morin E."/>
            <person name="Murat C."/>
            <person name="Nagy L.G."/>
            <person name="Nolan M."/>
            <person name="Ohm R.A."/>
            <person name="Patyshakuliyeva A."/>
            <person name="Rokas A."/>
            <person name="Ruiz-Duenas F.J."/>
            <person name="Sabat G."/>
            <person name="Salamov A."/>
            <person name="Samejima M."/>
            <person name="Schmutz J."/>
            <person name="Slot J.C."/>
            <person name="St John F."/>
            <person name="Stenlid J."/>
            <person name="Sun H."/>
            <person name="Sun S."/>
            <person name="Syed K."/>
            <person name="Tsang A."/>
            <person name="Wiebenga A."/>
            <person name="Young D."/>
            <person name="Pisabarro A."/>
            <person name="Eastwood D.C."/>
            <person name="Martin F."/>
            <person name="Cullen D."/>
            <person name="Grigoriev I.V."/>
            <person name="Hibbett D.S."/>
        </authorList>
    </citation>
    <scope>NUCLEOTIDE SEQUENCE</scope>
    <source>
        <strain evidence="2">FP-58527</strain>
    </source>
</reference>
<keyword evidence="2" id="KW-1185">Reference proteome</keyword>
<evidence type="ECO:0000313" key="1">
    <source>
        <dbReference type="EMBL" id="EPS96596.1"/>
    </source>
</evidence>
<dbReference type="AlphaFoldDB" id="S8DTN9"/>
<feature type="non-terminal residue" evidence="1">
    <location>
        <position position="1"/>
    </location>
</feature>
<dbReference type="HOGENOM" id="CLU_2298299_0_0_1"/>
<dbReference type="STRING" id="743788.S8DTN9"/>
<dbReference type="Gene3D" id="3.20.20.70">
    <property type="entry name" value="Aldolase class I"/>
    <property type="match status" value="1"/>
</dbReference>
<accession>S8DTN9</accession>
<gene>
    <name evidence="1" type="ORF">FOMPIDRAFT_52953</name>
</gene>
<dbReference type="OrthoDB" id="1925334at2759"/>
<dbReference type="Proteomes" id="UP000015241">
    <property type="component" value="Unassembled WGS sequence"/>
</dbReference>
<name>S8DTN9_FOMSC</name>
<dbReference type="InParanoid" id="S8DTN9"/>
<evidence type="ECO:0000313" key="2">
    <source>
        <dbReference type="Proteomes" id="UP000015241"/>
    </source>
</evidence>